<evidence type="ECO:0000313" key="2">
    <source>
        <dbReference type="Proteomes" id="UP001165960"/>
    </source>
</evidence>
<proteinExistence type="predicted"/>
<reference evidence="1" key="1">
    <citation type="submission" date="2022-04" db="EMBL/GenBank/DDBJ databases">
        <title>Genome of the entomopathogenic fungus Entomophthora muscae.</title>
        <authorList>
            <person name="Elya C."/>
            <person name="Lovett B.R."/>
            <person name="Lee E."/>
            <person name="Macias A.M."/>
            <person name="Hajek A.E."/>
            <person name="De Bivort B.L."/>
            <person name="Kasson M.T."/>
            <person name="De Fine Licht H.H."/>
            <person name="Stajich J.E."/>
        </authorList>
    </citation>
    <scope>NUCLEOTIDE SEQUENCE</scope>
    <source>
        <strain evidence="1">Berkeley</strain>
    </source>
</reference>
<name>A0ACC2STG9_9FUNG</name>
<protein>
    <submittedName>
        <fullName evidence="1">Uncharacterized protein</fullName>
    </submittedName>
</protein>
<comment type="caution">
    <text evidence="1">The sequence shown here is derived from an EMBL/GenBank/DDBJ whole genome shotgun (WGS) entry which is preliminary data.</text>
</comment>
<gene>
    <name evidence="1" type="ORF">DSO57_1017999</name>
</gene>
<organism evidence="1 2">
    <name type="scientific">Entomophthora muscae</name>
    <dbReference type="NCBI Taxonomy" id="34485"/>
    <lineage>
        <taxon>Eukaryota</taxon>
        <taxon>Fungi</taxon>
        <taxon>Fungi incertae sedis</taxon>
        <taxon>Zoopagomycota</taxon>
        <taxon>Entomophthoromycotina</taxon>
        <taxon>Entomophthoromycetes</taxon>
        <taxon>Entomophthorales</taxon>
        <taxon>Entomophthoraceae</taxon>
        <taxon>Entomophthora</taxon>
    </lineage>
</organism>
<accession>A0ACC2STG9</accession>
<sequence>MENKAIPFRTKKPDPKANKPDVRKLTRAAKKTPEPPALQKKSSKEEPTPSPFKSSTGHKFFYI</sequence>
<dbReference type="EMBL" id="QTSX02004337">
    <property type="protein sequence ID" value="KAJ9065580.1"/>
    <property type="molecule type" value="Genomic_DNA"/>
</dbReference>
<dbReference type="Proteomes" id="UP001165960">
    <property type="component" value="Unassembled WGS sequence"/>
</dbReference>
<keyword evidence="2" id="KW-1185">Reference proteome</keyword>
<evidence type="ECO:0000313" key="1">
    <source>
        <dbReference type="EMBL" id="KAJ9065580.1"/>
    </source>
</evidence>